<comment type="caution">
    <text evidence="1">The sequence shown here is derived from an EMBL/GenBank/DDBJ whole genome shotgun (WGS) entry which is preliminary data.</text>
</comment>
<evidence type="ECO:0000313" key="1">
    <source>
        <dbReference type="EMBL" id="KAH7907759.1"/>
    </source>
</evidence>
<keyword evidence="2" id="KW-1185">Reference proteome</keyword>
<dbReference type="EMBL" id="MU267874">
    <property type="protein sequence ID" value="KAH7907759.1"/>
    <property type="molecule type" value="Genomic_DNA"/>
</dbReference>
<reference evidence="1" key="1">
    <citation type="journal article" date="2021" name="New Phytol.">
        <title>Evolutionary innovations through gain and loss of genes in the ectomycorrhizal Boletales.</title>
        <authorList>
            <person name="Wu G."/>
            <person name="Miyauchi S."/>
            <person name="Morin E."/>
            <person name="Kuo A."/>
            <person name="Drula E."/>
            <person name="Varga T."/>
            <person name="Kohler A."/>
            <person name="Feng B."/>
            <person name="Cao Y."/>
            <person name="Lipzen A."/>
            <person name="Daum C."/>
            <person name="Hundley H."/>
            <person name="Pangilinan J."/>
            <person name="Johnson J."/>
            <person name="Barry K."/>
            <person name="LaButti K."/>
            <person name="Ng V."/>
            <person name="Ahrendt S."/>
            <person name="Min B."/>
            <person name="Choi I.G."/>
            <person name="Park H."/>
            <person name="Plett J.M."/>
            <person name="Magnuson J."/>
            <person name="Spatafora J.W."/>
            <person name="Nagy L.G."/>
            <person name="Henrissat B."/>
            <person name="Grigoriev I.V."/>
            <person name="Yang Z.L."/>
            <person name="Xu J."/>
            <person name="Martin F.M."/>
        </authorList>
    </citation>
    <scope>NUCLEOTIDE SEQUENCE</scope>
    <source>
        <strain evidence="1">ATCC 28755</strain>
    </source>
</reference>
<gene>
    <name evidence="1" type="ORF">BJ138DRAFT_1159336</name>
</gene>
<accession>A0ACB8A3Y6</accession>
<protein>
    <submittedName>
        <fullName evidence="1">Uncharacterized protein</fullName>
    </submittedName>
</protein>
<organism evidence="1 2">
    <name type="scientific">Hygrophoropsis aurantiaca</name>
    <dbReference type="NCBI Taxonomy" id="72124"/>
    <lineage>
        <taxon>Eukaryota</taxon>
        <taxon>Fungi</taxon>
        <taxon>Dikarya</taxon>
        <taxon>Basidiomycota</taxon>
        <taxon>Agaricomycotina</taxon>
        <taxon>Agaricomycetes</taxon>
        <taxon>Agaricomycetidae</taxon>
        <taxon>Boletales</taxon>
        <taxon>Coniophorineae</taxon>
        <taxon>Hygrophoropsidaceae</taxon>
        <taxon>Hygrophoropsis</taxon>
    </lineage>
</organism>
<name>A0ACB8A3Y6_9AGAM</name>
<dbReference type="Proteomes" id="UP000790377">
    <property type="component" value="Unassembled WGS sequence"/>
</dbReference>
<proteinExistence type="predicted"/>
<evidence type="ECO:0000313" key="2">
    <source>
        <dbReference type="Proteomes" id="UP000790377"/>
    </source>
</evidence>
<sequence length="71" mass="7404">MFISRILSLVAFSVFVAAACDQGLKPACCIVDPGNPTHGFACIPSEKCGPPRSPLCCVTVAGPDTFTCRKS</sequence>